<dbReference type="SUPFAM" id="SSF64153">
    <property type="entry name" value="YjeF N-terminal domain-like"/>
    <property type="match status" value="1"/>
</dbReference>
<dbReference type="HAMAP" id="MF_01965">
    <property type="entry name" value="NADHX_dehydratase"/>
    <property type="match status" value="1"/>
</dbReference>
<comment type="function">
    <text evidence="17">Catalyzes the dehydration of the S-form of NAD(P)HX at the expense of ADP, which is converted to AMP. Together with NAD(P)HX epimerase, which catalyzes the epimerization of the S- and R-forms, the enzyme allows the repair of both epimers of NAD(P)HX, a damaged form of NAD(P)H that is a result of enzymatic or heat-dependent hydration.</text>
</comment>
<dbReference type="InterPro" id="IPR000631">
    <property type="entry name" value="CARKD"/>
</dbReference>
<evidence type="ECO:0000256" key="13">
    <source>
        <dbReference type="ARBA" id="ARBA00023268"/>
    </source>
</evidence>
<dbReference type="PIRSF" id="PIRSF017184">
    <property type="entry name" value="Nnr"/>
    <property type="match status" value="1"/>
</dbReference>
<dbReference type="HAMAP" id="MF_01966">
    <property type="entry name" value="NADHX_epimerase"/>
    <property type="match status" value="1"/>
</dbReference>
<evidence type="ECO:0000256" key="16">
    <source>
        <dbReference type="ARBA" id="ARBA00049209"/>
    </source>
</evidence>
<name>A0ABM9D895_9BACT</name>
<proteinExistence type="inferred from homology"/>
<dbReference type="Pfam" id="PF01256">
    <property type="entry name" value="Carb_kinase"/>
    <property type="match status" value="1"/>
</dbReference>
<dbReference type="InterPro" id="IPR029056">
    <property type="entry name" value="Ribokinase-like"/>
</dbReference>
<keyword evidence="7 17" id="KW-0067">ATP-binding</keyword>
<evidence type="ECO:0000256" key="7">
    <source>
        <dbReference type="ARBA" id="ARBA00022840"/>
    </source>
</evidence>
<evidence type="ECO:0000256" key="15">
    <source>
        <dbReference type="ARBA" id="ARBA00048238"/>
    </source>
</evidence>
<evidence type="ECO:0000256" key="2">
    <source>
        <dbReference type="ARBA" id="ARBA00000909"/>
    </source>
</evidence>
<reference evidence="22 23" key="1">
    <citation type="submission" date="2022-03" db="EMBL/GenBank/DDBJ databases">
        <authorList>
            <person name="Koch H."/>
        </authorList>
    </citation>
    <scope>NUCLEOTIDE SEQUENCE [LARGE SCALE GENOMIC DNA]</scope>
    <source>
        <strain evidence="22 23">G1</strain>
    </source>
</reference>
<evidence type="ECO:0000256" key="4">
    <source>
        <dbReference type="ARBA" id="ARBA00009524"/>
    </source>
</evidence>
<organism evidence="22 23">
    <name type="scientific">Trichlorobacter ammonificans</name>
    <dbReference type="NCBI Taxonomy" id="2916410"/>
    <lineage>
        <taxon>Bacteria</taxon>
        <taxon>Pseudomonadati</taxon>
        <taxon>Thermodesulfobacteriota</taxon>
        <taxon>Desulfuromonadia</taxon>
        <taxon>Geobacterales</taxon>
        <taxon>Geobacteraceae</taxon>
        <taxon>Trichlorobacter</taxon>
    </lineage>
</organism>
<feature type="binding site" evidence="17">
    <location>
        <position position="387"/>
    </location>
    <ligand>
        <name>(6S)-NADPHX</name>
        <dbReference type="ChEBI" id="CHEBI:64076"/>
    </ligand>
</feature>
<comment type="catalytic activity">
    <reaction evidence="1 18 19">
        <text>(6R)-NADHX = (6S)-NADHX</text>
        <dbReference type="Rhea" id="RHEA:32215"/>
        <dbReference type="ChEBI" id="CHEBI:64074"/>
        <dbReference type="ChEBI" id="CHEBI:64075"/>
        <dbReference type="EC" id="5.1.99.6"/>
    </reaction>
</comment>
<keyword evidence="13" id="KW-0511">Multifunctional enzyme</keyword>
<evidence type="ECO:0000256" key="1">
    <source>
        <dbReference type="ARBA" id="ARBA00000013"/>
    </source>
</evidence>
<dbReference type="Proteomes" id="UP001295463">
    <property type="component" value="Chromosome"/>
</dbReference>
<feature type="binding site" evidence="18">
    <location>
        <position position="60"/>
    </location>
    <ligand>
        <name>K(+)</name>
        <dbReference type="ChEBI" id="CHEBI:29103"/>
    </ligand>
</feature>
<evidence type="ECO:0000256" key="9">
    <source>
        <dbReference type="ARBA" id="ARBA00022958"/>
    </source>
</evidence>
<keyword evidence="5 18" id="KW-0479">Metal-binding</keyword>
<evidence type="ECO:0000256" key="14">
    <source>
        <dbReference type="ARBA" id="ARBA00025153"/>
    </source>
</evidence>
<feature type="binding site" evidence="18">
    <location>
        <begin position="134"/>
        <end position="140"/>
    </location>
    <ligand>
        <name>(6S)-NADPHX</name>
        <dbReference type="ChEBI" id="CHEBI:64076"/>
    </ligand>
</feature>
<evidence type="ECO:0000313" key="22">
    <source>
        <dbReference type="EMBL" id="CAH2031444.1"/>
    </source>
</evidence>
<evidence type="ECO:0000259" key="20">
    <source>
        <dbReference type="PROSITE" id="PS51383"/>
    </source>
</evidence>
<feature type="domain" description="YjeF C-terminal" evidence="20">
    <location>
        <begin position="229"/>
        <end position="513"/>
    </location>
</feature>
<dbReference type="PROSITE" id="PS51383">
    <property type="entry name" value="YJEF_C_3"/>
    <property type="match status" value="1"/>
</dbReference>
<evidence type="ECO:0000256" key="3">
    <source>
        <dbReference type="ARBA" id="ARBA00006001"/>
    </source>
</evidence>
<feature type="domain" description="YjeF N-terminal" evidence="21">
    <location>
        <begin position="9"/>
        <end position="220"/>
    </location>
</feature>
<evidence type="ECO:0000313" key="23">
    <source>
        <dbReference type="Proteomes" id="UP001295463"/>
    </source>
</evidence>
<dbReference type="PROSITE" id="PS51385">
    <property type="entry name" value="YJEF_N"/>
    <property type="match status" value="1"/>
</dbReference>
<comment type="similarity">
    <text evidence="4 19">In the C-terminal section; belongs to the NnrD/CARKD family.</text>
</comment>
<dbReference type="PROSITE" id="PS01050">
    <property type="entry name" value="YJEF_C_2"/>
    <property type="match status" value="1"/>
</dbReference>
<gene>
    <name evidence="22" type="primary">nnr</name>
    <name evidence="17" type="synonym">nnrD</name>
    <name evidence="18" type="synonym">nnrE</name>
    <name evidence="22" type="ORF">GEAMG1_1612</name>
</gene>
<dbReference type="PANTHER" id="PTHR12592:SF0">
    <property type="entry name" value="ATP-DEPENDENT (S)-NAD(P)H-HYDRATE DEHYDRATASE"/>
    <property type="match status" value="1"/>
</dbReference>
<dbReference type="InterPro" id="IPR030677">
    <property type="entry name" value="Nnr"/>
</dbReference>
<comment type="catalytic activity">
    <reaction evidence="15 17 19">
        <text>(6S)-NADHX + ADP = AMP + phosphate + NADH + H(+)</text>
        <dbReference type="Rhea" id="RHEA:32223"/>
        <dbReference type="ChEBI" id="CHEBI:15378"/>
        <dbReference type="ChEBI" id="CHEBI:43474"/>
        <dbReference type="ChEBI" id="CHEBI:57945"/>
        <dbReference type="ChEBI" id="CHEBI:64074"/>
        <dbReference type="ChEBI" id="CHEBI:456215"/>
        <dbReference type="ChEBI" id="CHEBI:456216"/>
        <dbReference type="EC" id="4.2.1.136"/>
    </reaction>
</comment>
<feature type="binding site" evidence="18">
    <location>
        <position position="163"/>
    </location>
    <ligand>
        <name>(6S)-NADPHX</name>
        <dbReference type="ChEBI" id="CHEBI:64076"/>
    </ligand>
</feature>
<evidence type="ECO:0000256" key="11">
    <source>
        <dbReference type="ARBA" id="ARBA00023235"/>
    </source>
</evidence>
<comment type="similarity">
    <text evidence="17">Belongs to the NnrD/CARKD family.</text>
</comment>
<dbReference type="InterPro" id="IPR036652">
    <property type="entry name" value="YjeF_N_dom_sf"/>
</dbReference>
<keyword evidence="10 17" id="KW-0520">NAD</keyword>
<feature type="binding site" evidence="18">
    <location>
        <position position="166"/>
    </location>
    <ligand>
        <name>K(+)</name>
        <dbReference type="ChEBI" id="CHEBI:29103"/>
    </ligand>
</feature>
<comment type="catalytic activity">
    <reaction evidence="16 17 19">
        <text>(6S)-NADPHX + ADP = AMP + phosphate + NADPH + H(+)</text>
        <dbReference type="Rhea" id="RHEA:32235"/>
        <dbReference type="ChEBI" id="CHEBI:15378"/>
        <dbReference type="ChEBI" id="CHEBI:43474"/>
        <dbReference type="ChEBI" id="CHEBI:57783"/>
        <dbReference type="ChEBI" id="CHEBI:64076"/>
        <dbReference type="ChEBI" id="CHEBI:456215"/>
        <dbReference type="ChEBI" id="CHEBI:456216"/>
        <dbReference type="EC" id="4.2.1.136"/>
    </reaction>
</comment>
<feature type="binding site" evidence="17">
    <location>
        <position position="335"/>
    </location>
    <ligand>
        <name>(6S)-NADPHX</name>
        <dbReference type="ChEBI" id="CHEBI:64076"/>
    </ligand>
</feature>
<dbReference type="Pfam" id="PF03853">
    <property type="entry name" value="YjeF_N"/>
    <property type="match status" value="1"/>
</dbReference>
<dbReference type="SUPFAM" id="SSF53613">
    <property type="entry name" value="Ribokinase-like"/>
    <property type="match status" value="1"/>
</dbReference>
<sequence>MKVISAHAMQEIDRRAIKEFGIPGHELMENAGRRCTEEIVAAYGGDGGKRAVVFAGKGNNGGDGYVIARHLLERGWQVQVIVLARREEIKGDALISLVLLPDDILCFCPEEGELTSRYHGDIQAADLLVDALLGTGLNHELRGVYREAVALINRAPGRVAAVDIPSGIHGTTGSVMGQAVRADLTVTFACAKLGHVLYPGAEHVGRLVVADIGIPQQVSETAVGYEFLDECQAAALAMRRARTAHKGNCGHCLVVAGSPGKTGAAVLAANSAVRAGAGLVTLALPEQLHQIAEVKTTEVMTVALPALENGFLAAQARPVIEGLLAARDVLALGPGIDRHPETVALVHGLLESATLPMVIDADGLNAIAEDRSVLQRRAPQTVVLTPHPGEMARLHGAPIPDVAAVRIAVAQEFARTHGVYLVLKGARTIMVAPNGLTAINGSGNPGMASGGMGDVLTGIIAALLAQGYPPWNACRLGVYLHGLAGDLVAGEQGEIGMTASDLMERLPRAFNRLLNRQQTRSLNSGQRSII</sequence>
<comment type="similarity">
    <text evidence="18">Belongs to the NnrE/AIBP family.</text>
</comment>
<comment type="subunit">
    <text evidence="17">Homotetramer.</text>
</comment>
<keyword evidence="23" id="KW-1185">Reference proteome</keyword>
<keyword evidence="9 18" id="KW-0630">Potassium</keyword>
<feature type="binding site" evidence="17">
    <location>
        <begin position="424"/>
        <end position="428"/>
    </location>
    <ligand>
        <name>AMP</name>
        <dbReference type="ChEBI" id="CHEBI:456215"/>
    </ligand>
</feature>
<comment type="similarity">
    <text evidence="3 19">In the N-terminal section; belongs to the NnrE/AIBP family.</text>
</comment>
<dbReference type="NCBIfam" id="TIGR00196">
    <property type="entry name" value="yjeF_cterm"/>
    <property type="match status" value="1"/>
</dbReference>
<feature type="binding site" evidence="17">
    <location>
        <position position="453"/>
    </location>
    <ligand>
        <name>AMP</name>
        <dbReference type="ChEBI" id="CHEBI:456215"/>
    </ligand>
</feature>
<feature type="binding site" evidence="18">
    <location>
        <begin position="59"/>
        <end position="63"/>
    </location>
    <ligand>
        <name>(6S)-NADPHX</name>
        <dbReference type="ChEBI" id="CHEBI:64076"/>
    </ligand>
</feature>
<evidence type="ECO:0000256" key="8">
    <source>
        <dbReference type="ARBA" id="ARBA00022857"/>
    </source>
</evidence>
<keyword evidence="6 17" id="KW-0547">Nucleotide-binding</keyword>
<comment type="cofactor">
    <cofactor evidence="18 19">
        <name>K(+)</name>
        <dbReference type="ChEBI" id="CHEBI:29103"/>
    </cofactor>
    <text evidence="18 19">Binds 1 potassium ion per subunit.</text>
</comment>
<dbReference type="Gene3D" id="3.40.50.10260">
    <property type="entry name" value="YjeF N-terminal domain"/>
    <property type="match status" value="1"/>
</dbReference>
<dbReference type="Gene3D" id="3.40.1190.20">
    <property type="match status" value="1"/>
</dbReference>
<dbReference type="EC" id="5.1.99.6" evidence="19"/>
<dbReference type="GO" id="GO:0052855">
    <property type="term" value="F:ADP-dependent NAD(P)H-hydrate dehydratase activity"/>
    <property type="evidence" value="ECO:0007669"/>
    <property type="project" value="UniProtKB-EC"/>
</dbReference>
<dbReference type="GO" id="GO:0052856">
    <property type="term" value="F:NAD(P)HX epimerase activity"/>
    <property type="evidence" value="ECO:0007669"/>
    <property type="project" value="UniProtKB-EC"/>
</dbReference>
<dbReference type="RefSeq" id="WP_305732265.1">
    <property type="nucleotide sequence ID" value="NZ_OW150024.1"/>
</dbReference>
<keyword evidence="12 17" id="KW-0456">Lyase</keyword>
<protein>
    <recommendedName>
        <fullName evidence="19">Bifunctional NAD(P)H-hydrate repair enzyme</fullName>
    </recommendedName>
    <alternativeName>
        <fullName evidence="19">Nicotinamide nucleotide repair protein</fullName>
    </alternativeName>
    <domain>
        <recommendedName>
            <fullName evidence="19">ADP-dependent (S)-NAD(P)H-hydrate dehydratase</fullName>
            <ecNumber evidence="19">4.2.1.136</ecNumber>
        </recommendedName>
        <alternativeName>
            <fullName evidence="19">ADP-dependent NAD(P)HX dehydratase</fullName>
        </alternativeName>
    </domain>
    <domain>
        <recommendedName>
            <fullName evidence="19">NAD(P)H-hydrate epimerase</fullName>
            <ecNumber evidence="19">5.1.99.6</ecNumber>
        </recommendedName>
    </domain>
</protein>
<feature type="binding site" evidence="18">
    <location>
        <position position="145"/>
    </location>
    <ligand>
        <name>(6S)-NADPHX</name>
        <dbReference type="ChEBI" id="CHEBI:64076"/>
    </ligand>
</feature>
<evidence type="ECO:0000256" key="19">
    <source>
        <dbReference type="PIRNR" id="PIRNR017184"/>
    </source>
</evidence>
<dbReference type="EMBL" id="OW150024">
    <property type="protein sequence ID" value="CAH2031444.1"/>
    <property type="molecule type" value="Genomic_DNA"/>
</dbReference>
<evidence type="ECO:0000256" key="12">
    <source>
        <dbReference type="ARBA" id="ARBA00023239"/>
    </source>
</evidence>
<dbReference type="PANTHER" id="PTHR12592">
    <property type="entry name" value="ATP-DEPENDENT (S)-NAD(P)H-HYDRATE DEHYDRATASE FAMILY MEMBER"/>
    <property type="match status" value="1"/>
</dbReference>
<evidence type="ECO:0000259" key="21">
    <source>
        <dbReference type="PROSITE" id="PS51385"/>
    </source>
</evidence>
<evidence type="ECO:0000256" key="17">
    <source>
        <dbReference type="HAMAP-Rule" id="MF_01965"/>
    </source>
</evidence>
<dbReference type="CDD" id="cd01171">
    <property type="entry name" value="YXKO-related"/>
    <property type="match status" value="1"/>
</dbReference>
<accession>A0ABM9D895</accession>
<evidence type="ECO:0000256" key="6">
    <source>
        <dbReference type="ARBA" id="ARBA00022741"/>
    </source>
</evidence>
<dbReference type="NCBIfam" id="TIGR00197">
    <property type="entry name" value="yjeF_nterm"/>
    <property type="match status" value="1"/>
</dbReference>
<comment type="catalytic activity">
    <reaction evidence="2 18 19">
        <text>(6R)-NADPHX = (6S)-NADPHX</text>
        <dbReference type="Rhea" id="RHEA:32227"/>
        <dbReference type="ChEBI" id="CHEBI:64076"/>
        <dbReference type="ChEBI" id="CHEBI:64077"/>
        <dbReference type="EC" id="5.1.99.6"/>
    </reaction>
</comment>
<feature type="binding site" evidence="18">
    <location>
        <position position="130"/>
    </location>
    <ligand>
        <name>K(+)</name>
        <dbReference type="ChEBI" id="CHEBI:29103"/>
    </ligand>
</feature>
<comment type="cofactor">
    <cofactor evidence="17">
        <name>Mg(2+)</name>
        <dbReference type="ChEBI" id="CHEBI:18420"/>
    </cofactor>
</comment>
<feature type="binding site" evidence="17">
    <location>
        <position position="264"/>
    </location>
    <ligand>
        <name>(6S)-NADPHX</name>
        <dbReference type="ChEBI" id="CHEBI:64076"/>
    </ligand>
</feature>
<evidence type="ECO:0000256" key="5">
    <source>
        <dbReference type="ARBA" id="ARBA00022723"/>
    </source>
</evidence>
<keyword evidence="11 18" id="KW-0413">Isomerase</keyword>
<comment type="function">
    <text evidence="18">Catalyzes the epimerization of the S- and R-forms of NAD(P)HX, a damaged form of NAD(P)H that is a result of enzymatic or heat-dependent hydration. This is a prerequisite for the S-specific NAD(P)H-hydrate dehydratase to allow the repair of both epimers of NAD(P)HX.</text>
</comment>
<dbReference type="InterPro" id="IPR004443">
    <property type="entry name" value="YjeF_N_dom"/>
</dbReference>
<comment type="function">
    <text evidence="14 19">Bifunctional enzyme that catalyzes the epimerization of the S- and R-forms of NAD(P)HX and the dehydration of the S-form of NAD(P)HX at the expense of ADP, which is converted to AMP. This allows the repair of both epimers of NAD(P)HX, a damaged form of NAD(P)H that is a result of enzymatic or heat-dependent hydration.</text>
</comment>
<feature type="binding site" evidence="17">
    <location>
        <position position="454"/>
    </location>
    <ligand>
        <name>(6S)-NADPHX</name>
        <dbReference type="ChEBI" id="CHEBI:64076"/>
    </ligand>
</feature>
<dbReference type="InterPro" id="IPR017953">
    <property type="entry name" value="Carbohydrate_kinase_pred_CS"/>
</dbReference>
<keyword evidence="8 17" id="KW-0521">NADP</keyword>
<dbReference type="EC" id="4.2.1.136" evidence="19"/>
<evidence type="ECO:0000256" key="18">
    <source>
        <dbReference type="HAMAP-Rule" id="MF_01966"/>
    </source>
</evidence>
<evidence type="ECO:0000256" key="10">
    <source>
        <dbReference type="ARBA" id="ARBA00023027"/>
    </source>
</evidence>